<evidence type="ECO:0000313" key="2">
    <source>
        <dbReference type="EMBL" id="MDX8148091.1"/>
    </source>
</evidence>
<organism evidence="2 3">
    <name type="scientific">Lentzea sokolovensis</name>
    <dbReference type="NCBI Taxonomy" id="3095429"/>
    <lineage>
        <taxon>Bacteria</taxon>
        <taxon>Bacillati</taxon>
        <taxon>Actinomycetota</taxon>
        <taxon>Actinomycetes</taxon>
        <taxon>Pseudonocardiales</taxon>
        <taxon>Pseudonocardiaceae</taxon>
        <taxon>Lentzea</taxon>
    </lineage>
</organism>
<evidence type="ECO:0000313" key="3">
    <source>
        <dbReference type="Proteomes" id="UP001285352"/>
    </source>
</evidence>
<protein>
    <submittedName>
        <fullName evidence="2">Uncharacterized protein</fullName>
    </submittedName>
</protein>
<dbReference type="Proteomes" id="UP001285352">
    <property type="component" value="Unassembled WGS sequence"/>
</dbReference>
<dbReference type="RefSeq" id="WP_319980112.1">
    <property type="nucleotide sequence ID" value="NZ_JAXAVU010000015.1"/>
</dbReference>
<gene>
    <name evidence="2" type="ORF">SK854_38680</name>
</gene>
<feature type="region of interest" description="Disordered" evidence="1">
    <location>
        <begin position="1"/>
        <end position="34"/>
    </location>
</feature>
<sequence length="77" mass="8351">MRITGTQGGAVARLLTERGHEVRRTTREPSHPNDVRGVFLKAEIERHLAAHHPHRTVPGPAAFMGAHGPVALPIPPD</sequence>
<dbReference type="SUPFAM" id="SSF51735">
    <property type="entry name" value="NAD(P)-binding Rossmann-fold domains"/>
    <property type="match status" value="1"/>
</dbReference>
<name>A0ABU4V8G9_9PSEU</name>
<proteinExistence type="predicted"/>
<feature type="compositionally biased region" description="Basic and acidic residues" evidence="1">
    <location>
        <begin position="15"/>
        <end position="34"/>
    </location>
</feature>
<dbReference type="Gene3D" id="3.40.50.720">
    <property type="entry name" value="NAD(P)-binding Rossmann-like Domain"/>
    <property type="match status" value="1"/>
</dbReference>
<dbReference type="EMBL" id="JAXAVU010000015">
    <property type="protein sequence ID" value="MDX8148091.1"/>
    <property type="molecule type" value="Genomic_DNA"/>
</dbReference>
<dbReference type="InterPro" id="IPR036291">
    <property type="entry name" value="NAD(P)-bd_dom_sf"/>
</dbReference>
<reference evidence="2 3" key="2">
    <citation type="submission" date="2023-11" db="EMBL/GenBank/DDBJ databases">
        <authorList>
            <person name="Lara A.C."/>
            <person name="Chronakova A."/>
        </authorList>
    </citation>
    <scope>NUCLEOTIDE SEQUENCE [LARGE SCALE GENOMIC DNA]</scope>
    <source>
        <strain evidence="2 3">BCCO 10_0061</strain>
    </source>
</reference>
<accession>A0ABU4V8G9</accession>
<comment type="caution">
    <text evidence="2">The sequence shown here is derived from an EMBL/GenBank/DDBJ whole genome shotgun (WGS) entry which is preliminary data.</text>
</comment>
<evidence type="ECO:0000256" key="1">
    <source>
        <dbReference type="SAM" id="MobiDB-lite"/>
    </source>
</evidence>
<reference evidence="2 3" key="1">
    <citation type="submission" date="2023-11" db="EMBL/GenBank/DDBJ databases">
        <title>Lentzea sokolovensis, sp. nov., Lentzea kristufkii, sp. nov., and Lentzea miocenensis, sp. nov., rare actinobacteria from Sokolov Coal Basin, Miocene lacustrine sediment, Czech Republic.</title>
        <authorList>
            <person name="Lara A."/>
            <person name="Kotroba L."/>
            <person name="Nouioui I."/>
            <person name="Neumann-Schaal M."/>
            <person name="Mast Y."/>
            <person name="Chronakova A."/>
        </authorList>
    </citation>
    <scope>NUCLEOTIDE SEQUENCE [LARGE SCALE GENOMIC DNA]</scope>
    <source>
        <strain evidence="2 3">BCCO 10_0061</strain>
    </source>
</reference>
<keyword evidence="3" id="KW-1185">Reference proteome</keyword>